<evidence type="ECO:0000256" key="4">
    <source>
        <dbReference type="ARBA" id="ARBA00023163"/>
    </source>
</evidence>
<dbReference type="GO" id="GO:0003677">
    <property type="term" value="F:DNA binding"/>
    <property type="evidence" value="ECO:0007669"/>
    <property type="project" value="InterPro"/>
</dbReference>
<dbReference type="AlphaFoldDB" id="A0A9W6UUU3"/>
<keyword evidence="9" id="KW-1185">Reference proteome</keyword>
<comment type="caution">
    <text evidence="8">The sequence shown here is derived from an EMBL/GenBank/DDBJ whole genome shotgun (WGS) entry which is preliminary data.</text>
</comment>
<dbReference type="Gene3D" id="1.10.10.10">
    <property type="entry name" value="Winged helix-like DNA-binding domain superfamily/Winged helix DNA-binding domain"/>
    <property type="match status" value="1"/>
</dbReference>
<dbReference type="InterPro" id="IPR036388">
    <property type="entry name" value="WH-like_DNA-bd_sf"/>
</dbReference>
<evidence type="ECO:0008006" key="10">
    <source>
        <dbReference type="Google" id="ProtNLM"/>
    </source>
</evidence>
<feature type="compositionally biased region" description="Basic and acidic residues" evidence="5">
    <location>
        <begin position="208"/>
        <end position="224"/>
    </location>
</feature>
<dbReference type="GO" id="GO:0016987">
    <property type="term" value="F:sigma factor activity"/>
    <property type="evidence" value="ECO:0007669"/>
    <property type="project" value="UniProtKB-KW"/>
</dbReference>
<feature type="domain" description="RNA polymerase sigma-70 region 2" evidence="6">
    <location>
        <begin position="35"/>
        <end position="101"/>
    </location>
</feature>
<sequence length="267" mass="29039">MSGRRRGRRAEPRDPGLEAALRAAQAGDEAAFRTLYRDLQPRLLRYLRALVGPEAEDVAADAWLQIARDIGSFTGDYDRFRGWASTVARHRALDHLRRVSRRPDTSAPIDELTDLVGGDDTERDALARLSTDAAVALIAGLPQEQAEAVLLRVVVGLDAKEAGRVLGKRPGAVRTAAYRGLHRLAERLAELSPDRRGDRSADPSSGRSADRRDADRAAAAERPARAPADGGRRRRAIRRARRPAVRSAVESAAEQAEDWPGPTAGQA</sequence>
<keyword evidence="4" id="KW-0804">Transcription</keyword>
<evidence type="ECO:0000259" key="7">
    <source>
        <dbReference type="Pfam" id="PF08281"/>
    </source>
</evidence>
<dbReference type="InterPro" id="IPR014284">
    <property type="entry name" value="RNA_pol_sigma-70_dom"/>
</dbReference>
<dbReference type="SUPFAM" id="SSF88659">
    <property type="entry name" value="Sigma3 and sigma4 domains of RNA polymerase sigma factors"/>
    <property type="match status" value="1"/>
</dbReference>
<evidence type="ECO:0000256" key="3">
    <source>
        <dbReference type="ARBA" id="ARBA00023082"/>
    </source>
</evidence>
<dbReference type="PANTHER" id="PTHR43133">
    <property type="entry name" value="RNA POLYMERASE ECF-TYPE SIGMA FACTO"/>
    <property type="match status" value="1"/>
</dbReference>
<feature type="compositionally biased region" description="Basic residues" evidence="5">
    <location>
        <begin position="232"/>
        <end position="244"/>
    </location>
</feature>
<protein>
    <recommendedName>
        <fullName evidence="10">RNA polymerase sigma factor</fullName>
    </recommendedName>
</protein>
<organism evidence="8 9">
    <name type="scientific">Actinomadura rubrobrunea</name>
    <dbReference type="NCBI Taxonomy" id="115335"/>
    <lineage>
        <taxon>Bacteria</taxon>
        <taxon>Bacillati</taxon>
        <taxon>Actinomycetota</taxon>
        <taxon>Actinomycetes</taxon>
        <taxon>Streptosporangiales</taxon>
        <taxon>Thermomonosporaceae</taxon>
        <taxon>Actinomadura</taxon>
    </lineage>
</organism>
<reference evidence="8" key="1">
    <citation type="submission" date="2023-02" db="EMBL/GenBank/DDBJ databases">
        <title>Actinomadura rubrobrunea NBRC 14622.</title>
        <authorList>
            <person name="Ichikawa N."/>
            <person name="Sato H."/>
            <person name="Tonouchi N."/>
        </authorList>
    </citation>
    <scope>NUCLEOTIDE SEQUENCE</scope>
    <source>
        <strain evidence="8">NBRC 14622</strain>
    </source>
</reference>
<name>A0A9W6UUU3_9ACTN</name>
<evidence type="ECO:0000313" key="9">
    <source>
        <dbReference type="Proteomes" id="UP001165124"/>
    </source>
</evidence>
<dbReference type="InterPro" id="IPR007627">
    <property type="entry name" value="RNA_pol_sigma70_r2"/>
</dbReference>
<keyword evidence="3" id="KW-0731">Sigma factor</keyword>
<dbReference type="EMBL" id="BSRZ01000001">
    <property type="protein sequence ID" value="GLW62597.1"/>
    <property type="molecule type" value="Genomic_DNA"/>
</dbReference>
<dbReference type="InterPro" id="IPR013325">
    <property type="entry name" value="RNA_pol_sigma_r2"/>
</dbReference>
<evidence type="ECO:0000313" key="8">
    <source>
        <dbReference type="EMBL" id="GLW62597.1"/>
    </source>
</evidence>
<dbReference type="InterPro" id="IPR039425">
    <property type="entry name" value="RNA_pol_sigma-70-like"/>
</dbReference>
<evidence type="ECO:0000259" key="6">
    <source>
        <dbReference type="Pfam" id="PF04542"/>
    </source>
</evidence>
<comment type="similarity">
    <text evidence="1">Belongs to the sigma-70 factor family. ECF subfamily.</text>
</comment>
<dbReference type="PANTHER" id="PTHR43133:SF66">
    <property type="entry name" value="ECF RNA POLYMERASE SIGMA FACTOR SIGK"/>
    <property type="match status" value="1"/>
</dbReference>
<dbReference type="NCBIfam" id="TIGR02937">
    <property type="entry name" value="sigma70-ECF"/>
    <property type="match status" value="1"/>
</dbReference>
<evidence type="ECO:0000256" key="1">
    <source>
        <dbReference type="ARBA" id="ARBA00010641"/>
    </source>
</evidence>
<dbReference type="InterPro" id="IPR013249">
    <property type="entry name" value="RNA_pol_sigma70_r4_t2"/>
</dbReference>
<accession>A0A9W6UUU3</accession>
<dbReference type="InterPro" id="IPR013324">
    <property type="entry name" value="RNA_pol_sigma_r3/r4-like"/>
</dbReference>
<dbReference type="Proteomes" id="UP001165124">
    <property type="component" value="Unassembled WGS sequence"/>
</dbReference>
<dbReference type="Pfam" id="PF04542">
    <property type="entry name" value="Sigma70_r2"/>
    <property type="match status" value="1"/>
</dbReference>
<evidence type="ECO:0000256" key="5">
    <source>
        <dbReference type="SAM" id="MobiDB-lite"/>
    </source>
</evidence>
<feature type="compositionally biased region" description="Basic and acidic residues" evidence="5">
    <location>
        <begin position="189"/>
        <end position="201"/>
    </location>
</feature>
<proteinExistence type="inferred from homology"/>
<dbReference type="Pfam" id="PF08281">
    <property type="entry name" value="Sigma70_r4_2"/>
    <property type="match status" value="1"/>
</dbReference>
<gene>
    <name evidence="8" type="ORF">Arub01_08410</name>
</gene>
<dbReference type="GO" id="GO:0006352">
    <property type="term" value="P:DNA-templated transcription initiation"/>
    <property type="evidence" value="ECO:0007669"/>
    <property type="project" value="InterPro"/>
</dbReference>
<dbReference type="RefSeq" id="WP_106258637.1">
    <property type="nucleotide sequence ID" value="NZ_BSRZ01000001.1"/>
</dbReference>
<dbReference type="SUPFAM" id="SSF88946">
    <property type="entry name" value="Sigma2 domain of RNA polymerase sigma factors"/>
    <property type="match status" value="1"/>
</dbReference>
<feature type="region of interest" description="Disordered" evidence="5">
    <location>
        <begin position="189"/>
        <end position="267"/>
    </location>
</feature>
<feature type="domain" description="RNA polymerase sigma factor 70 region 4 type 2" evidence="7">
    <location>
        <begin position="135"/>
        <end position="184"/>
    </location>
</feature>
<keyword evidence="2" id="KW-0805">Transcription regulation</keyword>
<evidence type="ECO:0000256" key="2">
    <source>
        <dbReference type="ARBA" id="ARBA00023015"/>
    </source>
</evidence>
<dbReference type="Gene3D" id="1.10.1740.10">
    <property type="match status" value="1"/>
</dbReference>